<organism evidence="3 4">
    <name type="scientific">Apiospora arundinis</name>
    <dbReference type="NCBI Taxonomy" id="335852"/>
    <lineage>
        <taxon>Eukaryota</taxon>
        <taxon>Fungi</taxon>
        <taxon>Dikarya</taxon>
        <taxon>Ascomycota</taxon>
        <taxon>Pezizomycotina</taxon>
        <taxon>Sordariomycetes</taxon>
        <taxon>Xylariomycetidae</taxon>
        <taxon>Amphisphaeriales</taxon>
        <taxon>Apiosporaceae</taxon>
        <taxon>Apiospora</taxon>
    </lineage>
</organism>
<sequence length="337" mass="39507">MHPLLKSISNQPSNATKPRILPTFWLPFIIKQTFNSHFTWKKTKERKRTAQREREKRESDTTTKTYHTYTQTQSHITMKHHWISGDTPDYLLDKPNETMPDSKLDDKPPTTQPVFHLFPKLPLEIRLRIWRFSLEPRVLELHSRRSHYAQAEDWPWQSNNYNPALLSVCDEARGEALAALTVALPMPHGGMLYCDPMRDVLTILGDSDLPRLRQLFAEIEDQDPRGLRHLALSVACWAHDYAGPTLRIWQRALFHKLDRLTLVLYRGRDPPAGFHRGTCRLDSFEEGSDHRYMQYLVLVDRFKQFRGHKGDSWMVVGKAQIRIEELVFMNEDGTRLE</sequence>
<dbReference type="Pfam" id="PF20150">
    <property type="entry name" value="2EXR"/>
    <property type="match status" value="1"/>
</dbReference>
<dbReference type="EMBL" id="JAPCWZ010000006">
    <property type="protein sequence ID" value="KAK8859909.1"/>
    <property type="molecule type" value="Genomic_DNA"/>
</dbReference>
<protein>
    <recommendedName>
        <fullName evidence="2">2EXR domain-containing protein</fullName>
    </recommendedName>
</protein>
<dbReference type="Proteomes" id="UP001390339">
    <property type="component" value="Unassembled WGS sequence"/>
</dbReference>
<dbReference type="PANTHER" id="PTHR35910">
    <property type="entry name" value="2EXR DOMAIN-CONTAINING PROTEIN"/>
    <property type="match status" value="1"/>
</dbReference>
<reference evidence="3 4" key="1">
    <citation type="journal article" date="2024" name="IMA Fungus">
        <title>Apiospora arundinis, a panoply of carbohydrate-active enzymes and secondary metabolites.</title>
        <authorList>
            <person name="Sorensen T."/>
            <person name="Petersen C."/>
            <person name="Muurmann A.T."/>
            <person name="Christiansen J.V."/>
            <person name="Brundto M.L."/>
            <person name="Overgaard C.K."/>
            <person name="Boysen A.T."/>
            <person name="Wollenberg R.D."/>
            <person name="Larsen T.O."/>
            <person name="Sorensen J.L."/>
            <person name="Nielsen K.L."/>
            <person name="Sondergaard T.E."/>
        </authorList>
    </citation>
    <scope>NUCLEOTIDE SEQUENCE [LARGE SCALE GENOMIC DNA]</scope>
    <source>
        <strain evidence="3 4">AAU 773</strain>
    </source>
</reference>
<proteinExistence type="predicted"/>
<evidence type="ECO:0000259" key="2">
    <source>
        <dbReference type="Pfam" id="PF20150"/>
    </source>
</evidence>
<name>A0ABR2IB16_9PEZI</name>
<evidence type="ECO:0000313" key="3">
    <source>
        <dbReference type="EMBL" id="KAK8859909.1"/>
    </source>
</evidence>
<accession>A0ABR2IB16</accession>
<gene>
    <name evidence="3" type="ORF">PGQ11_010643</name>
</gene>
<dbReference type="InterPro" id="IPR045518">
    <property type="entry name" value="2EXR"/>
</dbReference>
<evidence type="ECO:0000313" key="4">
    <source>
        <dbReference type="Proteomes" id="UP001390339"/>
    </source>
</evidence>
<dbReference type="PANTHER" id="PTHR35910:SF6">
    <property type="entry name" value="2EXR DOMAIN-CONTAINING PROTEIN"/>
    <property type="match status" value="1"/>
</dbReference>
<comment type="caution">
    <text evidence="3">The sequence shown here is derived from an EMBL/GenBank/DDBJ whole genome shotgun (WGS) entry which is preliminary data.</text>
</comment>
<feature type="region of interest" description="Disordered" evidence="1">
    <location>
        <begin position="42"/>
        <end position="68"/>
    </location>
</feature>
<evidence type="ECO:0000256" key="1">
    <source>
        <dbReference type="SAM" id="MobiDB-lite"/>
    </source>
</evidence>
<feature type="compositionally biased region" description="Basic and acidic residues" evidence="1">
    <location>
        <begin position="48"/>
        <end position="61"/>
    </location>
</feature>
<feature type="domain" description="2EXR" evidence="2">
    <location>
        <begin position="115"/>
        <end position="201"/>
    </location>
</feature>
<keyword evidence="4" id="KW-1185">Reference proteome</keyword>